<name>A0A1F5EL03_9BACT</name>
<sequence>MDRIENKKNKIINFNLGKFFVVTRNRLWVTTVLFFVVLCVFVLSYSANLYLKIERGDAFSFKEVESNESSIQKIEEEDIAKIINYFTDKEVGFKSLLDGGVKKIIDPSI</sequence>
<accession>A0A1F5EL03</accession>
<dbReference type="Proteomes" id="UP000185891">
    <property type="component" value="Unassembled WGS sequence"/>
</dbReference>
<keyword evidence="1" id="KW-1133">Transmembrane helix</keyword>
<proteinExistence type="predicted"/>
<organism evidence="2 3">
    <name type="scientific">Candidatus Campbellbacteria bacterium RIFCSPHIGHO2_12_FULL_35_10</name>
    <dbReference type="NCBI Taxonomy" id="1797578"/>
    <lineage>
        <taxon>Bacteria</taxon>
        <taxon>Candidatus Campbelliibacteriota</taxon>
    </lineage>
</organism>
<protein>
    <submittedName>
        <fullName evidence="2">Uncharacterized protein</fullName>
    </submittedName>
</protein>
<gene>
    <name evidence="2" type="ORF">A3E89_00790</name>
</gene>
<feature type="transmembrane region" description="Helical" evidence="1">
    <location>
        <begin position="27"/>
        <end position="51"/>
    </location>
</feature>
<reference evidence="2 3" key="1">
    <citation type="journal article" date="2016" name="Nat. Commun.">
        <title>Thousands of microbial genomes shed light on interconnected biogeochemical processes in an aquifer system.</title>
        <authorList>
            <person name="Anantharaman K."/>
            <person name="Brown C.T."/>
            <person name="Hug L.A."/>
            <person name="Sharon I."/>
            <person name="Castelle C.J."/>
            <person name="Probst A.J."/>
            <person name="Thomas B.C."/>
            <person name="Singh A."/>
            <person name="Wilkins M.J."/>
            <person name="Karaoz U."/>
            <person name="Brodie E.L."/>
            <person name="Williams K.H."/>
            <person name="Hubbard S.S."/>
            <person name="Banfield J.F."/>
        </authorList>
    </citation>
    <scope>NUCLEOTIDE SEQUENCE [LARGE SCALE GENOMIC DNA]</scope>
</reference>
<evidence type="ECO:0000313" key="3">
    <source>
        <dbReference type="Proteomes" id="UP000185891"/>
    </source>
</evidence>
<evidence type="ECO:0000313" key="2">
    <source>
        <dbReference type="EMBL" id="OGD68087.1"/>
    </source>
</evidence>
<dbReference type="AlphaFoldDB" id="A0A1F5EL03"/>
<comment type="caution">
    <text evidence="2">The sequence shown here is derived from an EMBL/GenBank/DDBJ whole genome shotgun (WGS) entry which is preliminary data.</text>
</comment>
<keyword evidence="1" id="KW-0472">Membrane</keyword>
<keyword evidence="1" id="KW-0812">Transmembrane</keyword>
<dbReference type="EMBL" id="MFAA01000043">
    <property type="protein sequence ID" value="OGD68087.1"/>
    <property type="molecule type" value="Genomic_DNA"/>
</dbReference>
<evidence type="ECO:0000256" key="1">
    <source>
        <dbReference type="SAM" id="Phobius"/>
    </source>
</evidence>